<organism evidence="8">
    <name type="scientific">Angiostrongylus costaricensis</name>
    <name type="common">Nematode worm</name>
    <dbReference type="NCBI Taxonomy" id="334426"/>
    <lineage>
        <taxon>Eukaryota</taxon>
        <taxon>Metazoa</taxon>
        <taxon>Ecdysozoa</taxon>
        <taxon>Nematoda</taxon>
        <taxon>Chromadorea</taxon>
        <taxon>Rhabditida</taxon>
        <taxon>Rhabditina</taxon>
        <taxon>Rhabditomorpha</taxon>
        <taxon>Strongyloidea</taxon>
        <taxon>Metastrongylidae</taxon>
        <taxon>Angiostrongylus</taxon>
    </lineage>
</organism>
<dbReference type="PROSITE" id="PS50157">
    <property type="entry name" value="ZINC_FINGER_C2H2_2"/>
    <property type="match status" value="1"/>
</dbReference>
<gene>
    <name evidence="6" type="ORF">ACOC_LOCUS5537</name>
</gene>
<dbReference type="Proteomes" id="UP000267027">
    <property type="component" value="Unassembled WGS sequence"/>
</dbReference>
<evidence type="ECO:0000259" key="5">
    <source>
        <dbReference type="PROSITE" id="PS50157"/>
    </source>
</evidence>
<keyword evidence="2" id="KW-0479">Metal-binding</keyword>
<dbReference type="WBParaSite" id="ACOC_0000553601-mRNA-1">
    <property type="protein sequence ID" value="ACOC_0000553601-mRNA-1"/>
    <property type="gene ID" value="ACOC_0000553601"/>
</dbReference>
<evidence type="ECO:0000313" key="7">
    <source>
        <dbReference type="Proteomes" id="UP000267027"/>
    </source>
</evidence>
<keyword evidence="3" id="KW-0863">Zinc-finger</keyword>
<dbReference type="AlphaFoldDB" id="A0A0R3PLB9"/>
<dbReference type="GO" id="GO:0008270">
    <property type="term" value="F:zinc ion binding"/>
    <property type="evidence" value="ECO:0007669"/>
    <property type="project" value="UniProtKB-KW"/>
</dbReference>
<keyword evidence="3" id="KW-0862">Zinc</keyword>
<dbReference type="InterPro" id="IPR027806">
    <property type="entry name" value="HARBI1_dom"/>
</dbReference>
<proteinExistence type="predicted"/>
<dbReference type="OMA" id="PNTRICH"/>
<reference evidence="6 7" key="2">
    <citation type="submission" date="2018-11" db="EMBL/GenBank/DDBJ databases">
        <authorList>
            <consortium name="Pathogen Informatics"/>
        </authorList>
    </citation>
    <scope>NUCLEOTIDE SEQUENCE [LARGE SCALE GENOMIC DNA]</scope>
    <source>
        <strain evidence="6 7">Costa Rica</strain>
    </source>
</reference>
<dbReference type="EMBL" id="UYYA01003877">
    <property type="protein sequence ID" value="VDM57122.1"/>
    <property type="molecule type" value="Genomic_DNA"/>
</dbReference>
<evidence type="ECO:0000256" key="4">
    <source>
        <dbReference type="SAM" id="MobiDB-lite"/>
    </source>
</evidence>
<feature type="region of interest" description="Disordered" evidence="4">
    <location>
        <begin position="654"/>
        <end position="675"/>
    </location>
</feature>
<dbReference type="Pfam" id="PF13359">
    <property type="entry name" value="DDE_Tnp_4"/>
    <property type="match status" value="1"/>
</dbReference>
<feature type="compositionally biased region" description="Basic and acidic residues" evidence="4">
    <location>
        <begin position="107"/>
        <end position="125"/>
    </location>
</feature>
<keyword evidence="7" id="KW-1185">Reference proteome</keyword>
<dbReference type="STRING" id="334426.A0A0R3PLB9"/>
<accession>A0A0R3PLB9</accession>
<dbReference type="SMART" id="SM00355">
    <property type="entry name" value="ZnF_C2H2"/>
    <property type="match status" value="2"/>
</dbReference>
<feature type="region of interest" description="Disordered" evidence="4">
    <location>
        <begin position="102"/>
        <end position="125"/>
    </location>
</feature>
<evidence type="ECO:0000256" key="3">
    <source>
        <dbReference type="PROSITE-ProRule" id="PRU00042"/>
    </source>
</evidence>
<evidence type="ECO:0000313" key="6">
    <source>
        <dbReference type="EMBL" id="VDM57122.1"/>
    </source>
</evidence>
<feature type="domain" description="C2H2-type" evidence="5">
    <location>
        <begin position="11"/>
        <end position="42"/>
    </location>
</feature>
<evidence type="ECO:0000256" key="2">
    <source>
        <dbReference type="ARBA" id="ARBA00022723"/>
    </source>
</evidence>
<protein>
    <submittedName>
        <fullName evidence="8">C2H2-type domain-containing protein</fullName>
    </submittedName>
</protein>
<sequence>MKRGSDEEEKFRCKLCDKVYCGEQYLKNHHKASIRSHGNGKVVAGFYVVCPGCQRKFQNHPQLERHWKFEHGQLESNLASSLMLEPSIDVSGTNLFETIRQIGGTGENKDPKLRVKDEDQQSDGEKVDCQYRNMSEFSLVRMNRFSVESANVKKTSGIRKSRICDTEEKNMMRQLQGAARRRCKTLEETEDKRKIRIQKHCEKARITRWTESTEQKERRRQQTRIKIMSRNISRRERDLGRRAEELLLAVNGSQEIFEDSEETENVDGDTVLVKDDPFSSKKSKSSLRKSEVICYAVVGIHSKEERQKFKDLLVNNGYSDVKFLNIHSPLIKAFGEDLNLRSTGLPMGHRDVFSEGPSFSGTKPHSRISSLLPHPVGDSARILCSGINGDKEILNSGPEPAKQTVLYEDRLISGLCTSNHVGGLFNRSKKIHSMVSEDFRCVICKMRFLEDGFRCFSRKPHLNIVLLACLQAQNILDMESASKAYRASQLPNTRICHKHYMQAASYIGREVEHMLGTFPERGLDQVPLNIQDDLLAYLQVYGDFLDDSSTGSDYMKLITPSLSAESLVGQISNYSGIMAQGHFSPLSSKTESACLTEISAVELLEPPARQIDLPKNVIMINPESIGSEGSNRFTYDMTTRMYFLEAMSPSSLEGTYASSDQVEGSTSPKSVDPPMIIRDQSTCLDTLNDEEFRNRFRFTRRTFTLLCETLDIWLDSMTNTFLSKRLRKVTCSTGIKIAMVLEMLAGKSLPTAGDPILQKSASEIFCGVMEAMAQWSITMIQWPNEVESKRISESFFKMTGLRDIVGCLDATIVKGKEPLNVGLVSDDKMRFRWVFAKYHADADDEMVFKQSSLCQQLRDGRRKGRLVGDDAFNSELFLMTPSVGRDEIKEKDRFLANTLCKAHLTVQEAIANWKRQFPILSGNQKSSKTSRIVVCCAALYNLARAENEPVFTAKEGIHY</sequence>
<comment type="cofactor">
    <cofactor evidence="1">
        <name>a divalent metal cation</name>
        <dbReference type="ChEBI" id="CHEBI:60240"/>
    </cofactor>
</comment>
<feature type="compositionally biased region" description="Polar residues" evidence="4">
    <location>
        <begin position="654"/>
        <end position="669"/>
    </location>
</feature>
<evidence type="ECO:0000313" key="8">
    <source>
        <dbReference type="WBParaSite" id="ACOC_0000553601-mRNA-1"/>
    </source>
</evidence>
<dbReference type="PROSITE" id="PS00028">
    <property type="entry name" value="ZINC_FINGER_C2H2_1"/>
    <property type="match status" value="1"/>
</dbReference>
<name>A0A0R3PLB9_ANGCS</name>
<dbReference type="InterPro" id="IPR013087">
    <property type="entry name" value="Znf_C2H2_type"/>
</dbReference>
<evidence type="ECO:0000256" key="1">
    <source>
        <dbReference type="ARBA" id="ARBA00001968"/>
    </source>
</evidence>
<reference evidence="8" key="1">
    <citation type="submission" date="2016-04" db="UniProtKB">
        <authorList>
            <consortium name="WormBaseParasite"/>
        </authorList>
    </citation>
    <scope>IDENTIFICATION</scope>
</reference>
<dbReference type="OrthoDB" id="5870835at2759"/>
<dbReference type="Gene3D" id="3.30.160.60">
    <property type="entry name" value="Classic Zinc Finger"/>
    <property type="match status" value="1"/>
</dbReference>